<evidence type="ECO:0000313" key="3">
    <source>
        <dbReference type="Proteomes" id="UP001140453"/>
    </source>
</evidence>
<organism evidence="2 3">
    <name type="scientific">Gnomoniopsis smithogilvyi</name>
    <dbReference type="NCBI Taxonomy" id="1191159"/>
    <lineage>
        <taxon>Eukaryota</taxon>
        <taxon>Fungi</taxon>
        <taxon>Dikarya</taxon>
        <taxon>Ascomycota</taxon>
        <taxon>Pezizomycotina</taxon>
        <taxon>Sordariomycetes</taxon>
        <taxon>Sordariomycetidae</taxon>
        <taxon>Diaporthales</taxon>
        <taxon>Gnomoniaceae</taxon>
        <taxon>Gnomoniopsis</taxon>
    </lineage>
</organism>
<dbReference type="PANTHER" id="PTHR42095:SF1">
    <property type="entry name" value="YALI0C12166P"/>
    <property type="match status" value="1"/>
</dbReference>
<dbReference type="EMBL" id="JAPEVB010000004">
    <property type="protein sequence ID" value="KAJ4390147.1"/>
    <property type="molecule type" value="Genomic_DNA"/>
</dbReference>
<dbReference type="AlphaFoldDB" id="A0A9W8YQD8"/>
<name>A0A9W8YQD8_9PEZI</name>
<sequence>MAPSTQRPFFLSGFFNAFRQQPPSSLSSSSSSSKPQSPSGTTSTTHSYSVSTPSTSPASRPSHAPSGTAAQAAAAAAAARLQPPRAIPIPQQSRRRGSDSSSEGFREVLGADRMYIGGRTAGGEEKFFKLGVVRRVKSGDRLSLDRMSL</sequence>
<evidence type="ECO:0000256" key="1">
    <source>
        <dbReference type="SAM" id="MobiDB-lite"/>
    </source>
</evidence>
<comment type="caution">
    <text evidence="2">The sequence shown here is derived from an EMBL/GenBank/DDBJ whole genome shotgun (WGS) entry which is preliminary data.</text>
</comment>
<gene>
    <name evidence="2" type="ORF">N0V93_007621</name>
</gene>
<accession>A0A9W8YQD8</accession>
<feature type="compositionally biased region" description="Low complexity" evidence="1">
    <location>
        <begin position="69"/>
        <end position="92"/>
    </location>
</feature>
<feature type="compositionally biased region" description="Low complexity" evidence="1">
    <location>
        <begin position="22"/>
        <end position="62"/>
    </location>
</feature>
<dbReference type="OrthoDB" id="4207123at2759"/>
<reference evidence="2" key="1">
    <citation type="submission" date="2022-10" db="EMBL/GenBank/DDBJ databases">
        <title>Tapping the CABI collections for fungal endophytes: first genome assemblies for Collariella, Neodidymelliopsis, Ascochyta clinopodiicola, Didymella pomorum, Didymosphaeria variabile, Neocosmospora piperis and Neocucurbitaria cava.</title>
        <authorList>
            <person name="Hill R."/>
        </authorList>
    </citation>
    <scope>NUCLEOTIDE SEQUENCE</scope>
    <source>
        <strain evidence="2">IMI 355082</strain>
    </source>
</reference>
<keyword evidence="3" id="KW-1185">Reference proteome</keyword>
<proteinExistence type="predicted"/>
<feature type="region of interest" description="Disordered" evidence="1">
    <location>
        <begin position="21"/>
        <end position="106"/>
    </location>
</feature>
<protein>
    <submittedName>
        <fullName evidence="2">Uncharacterized protein</fullName>
    </submittedName>
</protein>
<dbReference type="Proteomes" id="UP001140453">
    <property type="component" value="Unassembled WGS sequence"/>
</dbReference>
<evidence type="ECO:0000313" key="2">
    <source>
        <dbReference type="EMBL" id="KAJ4390147.1"/>
    </source>
</evidence>
<dbReference type="PANTHER" id="PTHR42095">
    <property type="entry name" value="YALI0C12166P"/>
    <property type="match status" value="1"/>
</dbReference>